<sequence>MYMEVKGLSFEVHFKFTSEPHVLLAQIAQKTAKKVFIKRTGKISQCRVVQYDPDEKTVIWDNRKKPKKGDGGKQQADGEDSAYWAVKASGEDFKSIWRCKTTLI</sequence>
<name>A0AAW2TJM1_SESRA</name>
<reference evidence="1" key="1">
    <citation type="submission" date="2020-06" db="EMBL/GenBank/DDBJ databases">
        <authorList>
            <person name="Li T."/>
            <person name="Hu X."/>
            <person name="Zhang T."/>
            <person name="Song X."/>
            <person name="Zhang H."/>
            <person name="Dai N."/>
            <person name="Sheng W."/>
            <person name="Hou X."/>
            <person name="Wei L."/>
        </authorList>
    </citation>
    <scope>NUCLEOTIDE SEQUENCE</scope>
    <source>
        <strain evidence="1">G02</strain>
        <tissue evidence="1">Leaf</tissue>
    </source>
</reference>
<comment type="caution">
    <text evidence="1">The sequence shown here is derived from an EMBL/GenBank/DDBJ whole genome shotgun (WGS) entry which is preliminary data.</text>
</comment>
<dbReference type="GO" id="GO:0000428">
    <property type="term" value="C:DNA-directed RNA polymerase complex"/>
    <property type="evidence" value="ECO:0007669"/>
    <property type="project" value="UniProtKB-KW"/>
</dbReference>
<accession>A0AAW2TJM1</accession>
<reference evidence="1" key="2">
    <citation type="journal article" date="2024" name="Plant">
        <title>Genomic evolution and insights into agronomic trait innovations of Sesamum species.</title>
        <authorList>
            <person name="Miao H."/>
            <person name="Wang L."/>
            <person name="Qu L."/>
            <person name="Liu H."/>
            <person name="Sun Y."/>
            <person name="Le M."/>
            <person name="Wang Q."/>
            <person name="Wei S."/>
            <person name="Zheng Y."/>
            <person name="Lin W."/>
            <person name="Duan Y."/>
            <person name="Cao H."/>
            <person name="Xiong S."/>
            <person name="Wang X."/>
            <person name="Wei L."/>
            <person name="Li C."/>
            <person name="Ma Q."/>
            <person name="Ju M."/>
            <person name="Zhao R."/>
            <person name="Li G."/>
            <person name="Mu C."/>
            <person name="Tian Q."/>
            <person name="Mei H."/>
            <person name="Zhang T."/>
            <person name="Gao T."/>
            <person name="Zhang H."/>
        </authorList>
    </citation>
    <scope>NUCLEOTIDE SEQUENCE</scope>
    <source>
        <strain evidence="1">G02</strain>
    </source>
</reference>
<dbReference type="EMBL" id="JACGWJ010000008">
    <property type="protein sequence ID" value="KAL0404942.1"/>
    <property type="molecule type" value="Genomic_DNA"/>
</dbReference>
<dbReference type="AlphaFoldDB" id="A0AAW2TJM1"/>
<organism evidence="1">
    <name type="scientific">Sesamum radiatum</name>
    <name type="common">Black benniseed</name>
    <dbReference type="NCBI Taxonomy" id="300843"/>
    <lineage>
        <taxon>Eukaryota</taxon>
        <taxon>Viridiplantae</taxon>
        <taxon>Streptophyta</taxon>
        <taxon>Embryophyta</taxon>
        <taxon>Tracheophyta</taxon>
        <taxon>Spermatophyta</taxon>
        <taxon>Magnoliopsida</taxon>
        <taxon>eudicotyledons</taxon>
        <taxon>Gunneridae</taxon>
        <taxon>Pentapetalae</taxon>
        <taxon>asterids</taxon>
        <taxon>lamiids</taxon>
        <taxon>Lamiales</taxon>
        <taxon>Pedaliaceae</taxon>
        <taxon>Sesamum</taxon>
    </lineage>
</organism>
<proteinExistence type="predicted"/>
<protein>
    <submittedName>
        <fullName evidence="1">DNA-directed RNA polymerase I subunit</fullName>
    </submittedName>
</protein>
<gene>
    <name evidence="1" type="ORF">Sradi_2135000</name>
</gene>
<evidence type="ECO:0000313" key="1">
    <source>
        <dbReference type="EMBL" id="KAL0404942.1"/>
    </source>
</evidence>
<keyword evidence="1" id="KW-0240">DNA-directed RNA polymerase</keyword>
<keyword evidence="1" id="KW-0804">Transcription</keyword>